<dbReference type="AlphaFoldDB" id="A0A7W0C7M9"/>
<dbReference type="GO" id="GO:0019631">
    <property type="term" value="P:quinate catabolic process"/>
    <property type="evidence" value="ECO:0007669"/>
    <property type="project" value="TreeGrafter"/>
</dbReference>
<feature type="active site" description="Proton donor" evidence="8 9">
    <location>
        <position position="102"/>
    </location>
</feature>
<dbReference type="Gene3D" id="3.40.50.9100">
    <property type="entry name" value="Dehydroquinase, class II"/>
    <property type="match status" value="1"/>
</dbReference>
<evidence type="ECO:0000256" key="1">
    <source>
        <dbReference type="ARBA" id="ARBA00001864"/>
    </source>
</evidence>
<evidence type="ECO:0000313" key="12">
    <source>
        <dbReference type="EMBL" id="MBA2880680.1"/>
    </source>
</evidence>
<comment type="similarity">
    <text evidence="4 8">Belongs to the type-II 3-dehydroquinase family.</text>
</comment>
<dbReference type="InterPro" id="IPR018509">
    <property type="entry name" value="DHquinase_II_CS"/>
</dbReference>
<evidence type="ECO:0000256" key="8">
    <source>
        <dbReference type="HAMAP-Rule" id="MF_00169"/>
    </source>
</evidence>
<proteinExistence type="inferred from homology"/>
<dbReference type="GO" id="GO:0009073">
    <property type="term" value="P:aromatic amino acid family biosynthetic process"/>
    <property type="evidence" value="ECO:0007669"/>
    <property type="project" value="UniProtKB-KW"/>
</dbReference>
<dbReference type="Proteomes" id="UP000525298">
    <property type="component" value="Unassembled WGS sequence"/>
</dbReference>
<dbReference type="NCBIfam" id="NF003806">
    <property type="entry name" value="PRK05395.1-3"/>
    <property type="match status" value="1"/>
</dbReference>
<evidence type="ECO:0000256" key="2">
    <source>
        <dbReference type="ARBA" id="ARBA00003924"/>
    </source>
</evidence>
<name>A0A7W0C7M9_9BACT</name>
<dbReference type="NCBIfam" id="TIGR01088">
    <property type="entry name" value="aroQ"/>
    <property type="match status" value="1"/>
</dbReference>
<feature type="binding site" evidence="8 10">
    <location>
        <position position="82"/>
    </location>
    <ligand>
        <name>substrate</name>
    </ligand>
</feature>
<dbReference type="PANTHER" id="PTHR21272:SF3">
    <property type="entry name" value="CATABOLIC 3-DEHYDROQUINASE"/>
    <property type="match status" value="1"/>
</dbReference>
<comment type="pathway">
    <text evidence="3 8">Metabolic intermediate biosynthesis; chorismate biosynthesis; chorismate from D-erythrose 4-phosphate and phosphoenolpyruvate: step 3/7.</text>
</comment>
<evidence type="ECO:0000313" key="13">
    <source>
        <dbReference type="Proteomes" id="UP000525298"/>
    </source>
</evidence>
<evidence type="ECO:0000256" key="9">
    <source>
        <dbReference type="PIRSR" id="PIRSR001399-1"/>
    </source>
</evidence>
<feature type="binding site" evidence="8 10">
    <location>
        <position position="113"/>
    </location>
    <ligand>
        <name>substrate</name>
    </ligand>
</feature>
<evidence type="ECO:0000256" key="6">
    <source>
        <dbReference type="ARBA" id="ARBA00012060"/>
    </source>
</evidence>
<dbReference type="GO" id="GO:0003855">
    <property type="term" value="F:3-dehydroquinate dehydratase activity"/>
    <property type="evidence" value="ECO:0007669"/>
    <property type="project" value="UniProtKB-UniRule"/>
</dbReference>
<keyword evidence="8" id="KW-0057">Aromatic amino acid biosynthesis</keyword>
<evidence type="ECO:0000256" key="3">
    <source>
        <dbReference type="ARBA" id="ARBA00004902"/>
    </source>
</evidence>
<sequence length="147" mass="15989">METKQILVIHGPNLNMLGSREPQTYGTQSLADIDAALVQAARAHNAGLQTLQSNHEGQIVDAIQQARGAFDALIINPAGYTHTSVAIRDAIAMLEIPVIEIHLSNIYKREPFRHRSMITDVATGQICGFGHHGYLLALQAALQMIKA</sequence>
<dbReference type="GO" id="GO:0008652">
    <property type="term" value="P:amino acid biosynthetic process"/>
    <property type="evidence" value="ECO:0007669"/>
    <property type="project" value="UniProtKB-KW"/>
</dbReference>
<evidence type="ECO:0000256" key="5">
    <source>
        <dbReference type="ARBA" id="ARBA00011193"/>
    </source>
</evidence>
<comment type="subunit">
    <text evidence="5 8">Homododecamer.</text>
</comment>
<dbReference type="EC" id="4.2.1.10" evidence="6 8"/>
<reference evidence="12 13" key="1">
    <citation type="submission" date="2020-07" db="EMBL/GenBank/DDBJ databases">
        <title>Genomic Encyclopedia of Type Strains, Phase IV (KMG-IV): sequencing the most valuable type-strain genomes for metagenomic binning, comparative biology and taxonomic classification.</title>
        <authorList>
            <person name="Goeker M."/>
        </authorList>
    </citation>
    <scope>NUCLEOTIDE SEQUENCE [LARGE SCALE GENOMIC DNA]</scope>
    <source>
        <strain evidence="12 13">DSM 17721</strain>
    </source>
</reference>
<comment type="catalytic activity">
    <reaction evidence="1 8">
        <text>3-dehydroquinate = 3-dehydroshikimate + H2O</text>
        <dbReference type="Rhea" id="RHEA:21096"/>
        <dbReference type="ChEBI" id="CHEBI:15377"/>
        <dbReference type="ChEBI" id="CHEBI:16630"/>
        <dbReference type="ChEBI" id="CHEBI:32364"/>
        <dbReference type="EC" id="4.2.1.10"/>
    </reaction>
</comment>
<organism evidence="12 13">
    <name type="scientific">Desulfosalsimonas propionicica</name>
    <dbReference type="NCBI Taxonomy" id="332175"/>
    <lineage>
        <taxon>Bacteria</taxon>
        <taxon>Pseudomonadati</taxon>
        <taxon>Thermodesulfobacteriota</taxon>
        <taxon>Desulfobacteria</taxon>
        <taxon>Desulfobacterales</taxon>
        <taxon>Desulfosalsimonadaceae</taxon>
        <taxon>Desulfosalsimonas</taxon>
    </lineage>
</organism>
<dbReference type="NCBIfam" id="NF003804">
    <property type="entry name" value="PRK05395.1-1"/>
    <property type="match status" value="1"/>
</dbReference>
<comment type="function">
    <text evidence="2 8">Catalyzes a trans-dehydration via an enolate intermediate.</text>
</comment>
<feature type="active site" description="Proton acceptor" evidence="8 9">
    <location>
        <position position="25"/>
    </location>
</feature>
<feature type="binding site" evidence="8 10">
    <location>
        <begin position="103"/>
        <end position="104"/>
    </location>
    <ligand>
        <name>substrate</name>
    </ligand>
</feature>
<dbReference type="EMBL" id="JACDUS010000002">
    <property type="protein sequence ID" value="MBA2880680.1"/>
    <property type="molecule type" value="Genomic_DNA"/>
</dbReference>
<dbReference type="SUPFAM" id="SSF52304">
    <property type="entry name" value="Type II 3-dehydroquinate dehydratase"/>
    <property type="match status" value="1"/>
</dbReference>
<comment type="caution">
    <text evidence="12">The sequence shown here is derived from an EMBL/GenBank/DDBJ whole genome shotgun (WGS) entry which is preliminary data.</text>
</comment>
<evidence type="ECO:0000256" key="7">
    <source>
        <dbReference type="ARBA" id="ARBA00023239"/>
    </source>
</evidence>
<accession>A0A7W0C7M9</accession>
<dbReference type="PROSITE" id="PS01029">
    <property type="entry name" value="DEHYDROQUINASE_II"/>
    <property type="match status" value="1"/>
</dbReference>
<dbReference type="Pfam" id="PF01220">
    <property type="entry name" value="DHquinase_II"/>
    <property type="match status" value="1"/>
</dbReference>
<dbReference type="GO" id="GO:0009423">
    <property type="term" value="P:chorismate biosynthetic process"/>
    <property type="evidence" value="ECO:0007669"/>
    <property type="project" value="UniProtKB-UniRule"/>
</dbReference>
<dbReference type="InterPro" id="IPR036441">
    <property type="entry name" value="DHquinase_II_sf"/>
</dbReference>
<dbReference type="HAMAP" id="MF_00169">
    <property type="entry name" value="AroQ"/>
    <property type="match status" value="1"/>
</dbReference>
<evidence type="ECO:0000256" key="10">
    <source>
        <dbReference type="PIRSR" id="PIRSR001399-2"/>
    </source>
</evidence>
<feature type="binding site" evidence="8 10">
    <location>
        <position position="89"/>
    </location>
    <ligand>
        <name>substrate</name>
    </ligand>
</feature>
<gene>
    <name evidence="8" type="primary">aroQ</name>
    <name evidence="12" type="ORF">HNR65_000998</name>
</gene>
<keyword evidence="7 8" id="KW-0456">Lyase</keyword>
<keyword evidence="8" id="KW-0028">Amino-acid biosynthesis</keyword>
<evidence type="ECO:0000256" key="11">
    <source>
        <dbReference type="PIRSR" id="PIRSR001399-3"/>
    </source>
</evidence>
<dbReference type="RefSeq" id="WP_181550341.1">
    <property type="nucleotide sequence ID" value="NZ_JACDUS010000002.1"/>
</dbReference>
<evidence type="ECO:0000256" key="4">
    <source>
        <dbReference type="ARBA" id="ARBA00011037"/>
    </source>
</evidence>
<keyword evidence="13" id="KW-1185">Reference proteome</keyword>
<protein>
    <recommendedName>
        <fullName evidence="6 8">3-dehydroquinate dehydratase</fullName>
        <shortName evidence="8">3-dehydroquinase</shortName>
        <ecNumber evidence="6 8">4.2.1.10</ecNumber>
    </recommendedName>
    <alternativeName>
        <fullName evidence="8">Type II DHQase</fullName>
    </alternativeName>
</protein>
<feature type="site" description="Transition state stabilizer" evidence="8 11">
    <location>
        <position position="20"/>
    </location>
</feature>
<dbReference type="UniPathway" id="UPA00053">
    <property type="reaction ID" value="UER00086"/>
</dbReference>
<dbReference type="NCBIfam" id="NF003807">
    <property type="entry name" value="PRK05395.1-4"/>
    <property type="match status" value="1"/>
</dbReference>
<dbReference type="NCBIfam" id="NF003805">
    <property type="entry name" value="PRK05395.1-2"/>
    <property type="match status" value="1"/>
</dbReference>
<dbReference type="InterPro" id="IPR001874">
    <property type="entry name" value="DHquinase_II"/>
</dbReference>
<dbReference type="PANTHER" id="PTHR21272">
    <property type="entry name" value="CATABOLIC 3-DEHYDROQUINASE"/>
    <property type="match status" value="1"/>
</dbReference>
<feature type="binding site" evidence="8 10">
    <location>
        <position position="76"/>
    </location>
    <ligand>
        <name>substrate</name>
    </ligand>
</feature>
<dbReference type="PIRSF" id="PIRSF001399">
    <property type="entry name" value="DHquinase_II"/>
    <property type="match status" value="1"/>
</dbReference>
<dbReference type="CDD" id="cd00466">
    <property type="entry name" value="DHQase_II"/>
    <property type="match status" value="1"/>
</dbReference>